<sequence>MHEYRDYLGVSSVSWEPLAYTRFLLFVSELFGNHPIRGVIESTPGFRVLMAKMWTVLPRLERTKPAFETCLWFLASIIGSLDPAHFAEMVDGAGGTPDDLASLVLRHIDVVVHGNLSWEVGSAASYMRFLAHLVQAAPLRHRERFIQTLRRRDFIPALLLGMNALLEHFLDTPMGYRWLPAAIEAGLLTLIAGVATEFPSIFDDRLRFLLTKLLPDGLLYYHVVAAMDNVLDDLTEIWSTEELEIFDDWSSFRDLAERRVRLLDGLPSTGACDNLETVRDDSRAVPLPTSARSRTGNAAGRCGVPTTLILADTNACTLGFRERQFTRAVVQDGFTENMRAIYQHQVMFIASDPADRFYTLFDYTCDPIDISVESVADSPAGGGRDSEWADILGRAEHSHGRVHVHVVEVPEGSATRVWVLPLRTNSPQIHDALRPLGRSTSAGCEEDELGDQSLLVGKRDEDAGRCGAAHGAPLKGNTEARPEVLVQIATSFYPLKLLRPWAGMIDCGSAPGKQCGVRQGRTRGLNRVNAVPRGQAMEGTMSTSADTLRALSAPTSSSTPPSATMSTSADTVRALPTSSYTPPSPLPSPPSSPSLSASGSSVSSFPSVSSSFFFSSAAASPPHVHPPLPESDPDTELVIPSLLLPPPHSPRPPPSESSTAPIRLLILGRADVVTAALLPSPPAPSAWSTEGGVRVLRTPWHIPPAPDITNSTLELVALGPEVRAPPPSRAPTNTPQPTLPAIANIILAPFRRVAALLAPPLLSAEGGDTQLLEALLAGGAAPLYAALVVVPPVALGATDAPQTQTQIRSESDVPPALRALVPVFVLSPPPAAPSPHELPASECGGDAPPTARTETSVPRRPLPRDDSPTDAPRPLPLPPSPVAPQPHTPVAPAAFPFPAEPLKRAAARLFARWWRAGGAGACDEGDRPPPRLGSAGEKREGLHAGTGTHAPTYYPHPHAHADPLHLPSLLALVRGVARALRAAVGCRLAGAREGGGAWWGVGVGVGFVAGVVVGVGVGVGVARGL</sequence>
<keyword evidence="2" id="KW-0812">Transmembrane</keyword>
<feature type="region of interest" description="Disordered" evidence="1">
    <location>
        <begin position="550"/>
        <end position="601"/>
    </location>
</feature>
<keyword evidence="2" id="KW-1133">Transmembrane helix</keyword>
<organism evidence="3 4">
    <name type="scientific">Mycena maculata</name>
    <dbReference type="NCBI Taxonomy" id="230809"/>
    <lineage>
        <taxon>Eukaryota</taxon>
        <taxon>Fungi</taxon>
        <taxon>Dikarya</taxon>
        <taxon>Basidiomycota</taxon>
        <taxon>Agaricomycotina</taxon>
        <taxon>Agaricomycetes</taxon>
        <taxon>Agaricomycetidae</taxon>
        <taxon>Agaricales</taxon>
        <taxon>Marasmiineae</taxon>
        <taxon>Mycenaceae</taxon>
        <taxon>Mycena</taxon>
    </lineage>
</organism>
<gene>
    <name evidence="3" type="ORF">DFH07DRAFT_773737</name>
</gene>
<dbReference type="Proteomes" id="UP001215280">
    <property type="component" value="Unassembled WGS sequence"/>
</dbReference>
<reference evidence="3" key="1">
    <citation type="submission" date="2023-03" db="EMBL/GenBank/DDBJ databases">
        <title>Massive genome expansion in bonnet fungi (Mycena s.s.) driven by repeated elements and novel gene families across ecological guilds.</title>
        <authorList>
            <consortium name="Lawrence Berkeley National Laboratory"/>
            <person name="Harder C.B."/>
            <person name="Miyauchi S."/>
            <person name="Viragh M."/>
            <person name="Kuo A."/>
            <person name="Thoen E."/>
            <person name="Andreopoulos B."/>
            <person name="Lu D."/>
            <person name="Skrede I."/>
            <person name="Drula E."/>
            <person name="Henrissat B."/>
            <person name="Morin E."/>
            <person name="Kohler A."/>
            <person name="Barry K."/>
            <person name="LaButti K."/>
            <person name="Morin E."/>
            <person name="Salamov A."/>
            <person name="Lipzen A."/>
            <person name="Mereny Z."/>
            <person name="Hegedus B."/>
            <person name="Baldrian P."/>
            <person name="Stursova M."/>
            <person name="Weitz H."/>
            <person name="Taylor A."/>
            <person name="Grigoriev I.V."/>
            <person name="Nagy L.G."/>
            <person name="Martin F."/>
            <person name="Kauserud H."/>
        </authorList>
    </citation>
    <scope>NUCLEOTIDE SEQUENCE</scope>
    <source>
        <strain evidence="3">CBHHK188m</strain>
    </source>
</reference>
<name>A0AAD7NBX9_9AGAR</name>
<feature type="compositionally biased region" description="Low complexity" evidence="1">
    <location>
        <begin position="552"/>
        <end position="581"/>
    </location>
</feature>
<feature type="compositionally biased region" description="Pro residues" evidence="1">
    <location>
        <begin position="871"/>
        <end position="889"/>
    </location>
</feature>
<protein>
    <submittedName>
        <fullName evidence="3">Uncharacterized protein</fullName>
    </submittedName>
</protein>
<feature type="compositionally biased region" description="Pro residues" evidence="1">
    <location>
        <begin position="582"/>
        <end position="592"/>
    </location>
</feature>
<dbReference type="AlphaFoldDB" id="A0AAD7NBX9"/>
<proteinExistence type="predicted"/>
<feature type="region of interest" description="Disordered" evidence="1">
    <location>
        <begin position="831"/>
        <end position="895"/>
    </location>
</feature>
<feature type="region of interest" description="Disordered" evidence="1">
    <location>
        <begin position="619"/>
        <end position="659"/>
    </location>
</feature>
<feature type="transmembrane region" description="Helical" evidence="2">
    <location>
        <begin position="997"/>
        <end position="1022"/>
    </location>
</feature>
<feature type="region of interest" description="Disordered" evidence="1">
    <location>
        <begin position="920"/>
        <end position="949"/>
    </location>
</feature>
<keyword evidence="2" id="KW-0472">Membrane</keyword>
<keyword evidence="4" id="KW-1185">Reference proteome</keyword>
<evidence type="ECO:0000256" key="1">
    <source>
        <dbReference type="SAM" id="MobiDB-lite"/>
    </source>
</evidence>
<comment type="caution">
    <text evidence="3">The sequence shown here is derived from an EMBL/GenBank/DDBJ whole genome shotgun (WGS) entry which is preliminary data.</text>
</comment>
<evidence type="ECO:0000256" key="2">
    <source>
        <dbReference type="SAM" id="Phobius"/>
    </source>
</evidence>
<accession>A0AAD7NBX9</accession>
<dbReference type="EMBL" id="JARJLG010000067">
    <property type="protein sequence ID" value="KAJ7754337.1"/>
    <property type="molecule type" value="Genomic_DNA"/>
</dbReference>
<evidence type="ECO:0000313" key="4">
    <source>
        <dbReference type="Proteomes" id="UP001215280"/>
    </source>
</evidence>
<feature type="compositionally biased region" description="Pro residues" evidence="1">
    <location>
        <begin position="643"/>
        <end position="655"/>
    </location>
</feature>
<evidence type="ECO:0000313" key="3">
    <source>
        <dbReference type="EMBL" id="KAJ7754337.1"/>
    </source>
</evidence>